<dbReference type="GO" id="GO:0003676">
    <property type="term" value="F:nucleic acid binding"/>
    <property type="evidence" value="ECO:0007669"/>
    <property type="project" value="InterPro"/>
</dbReference>
<sequence>MREGSWRGGMRGEDAACLYLKKNGYRILARNYRGPRYEVDVVAEEAGALAFVEVKTRRPGEEEGALLAIGPLKQRRITHAAEHYLLTHPDARRFPCRFDVVVVEAAPGGAARAVLLLRDAFR</sequence>
<name>A0A932ML89_UNCTE</name>
<organism evidence="3 4">
    <name type="scientific">Tectimicrobiota bacterium</name>
    <dbReference type="NCBI Taxonomy" id="2528274"/>
    <lineage>
        <taxon>Bacteria</taxon>
        <taxon>Pseudomonadati</taxon>
        <taxon>Nitrospinota/Tectimicrobiota group</taxon>
        <taxon>Candidatus Tectimicrobiota</taxon>
    </lineage>
</organism>
<dbReference type="InterPro" id="IPR003509">
    <property type="entry name" value="UPF0102_YraN-like"/>
</dbReference>
<evidence type="ECO:0000313" key="4">
    <source>
        <dbReference type="Proteomes" id="UP000782312"/>
    </source>
</evidence>
<dbReference type="PANTHER" id="PTHR34039:SF1">
    <property type="entry name" value="UPF0102 PROTEIN YRAN"/>
    <property type="match status" value="1"/>
</dbReference>
<gene>
    <name evidence="3" type="ORF">HYZ11_01810</name>
</gene>
<dbReference type="NCBIfam" id="TIGR00252">
    <property type="entry name" value="YraN family protein"/>
    <property type="match status" value="1"/>
</dbReference>
<evidence type="ECO:0000313" key="3">
    <source>
        <dbReference type="EMBL" id="MBI3126325.1"/>
    </source>
</evidence>
<dbReference type="Gene3D" id="3.40.1350.10">
    <property type="match status" value="1"/>
</dbReference>
<accession>A0A932ML89</accession>
<reference evidence="3" key="1">
    <citation type="submission" date="2020-07" db="EMBL/GenBank/DDBJ databases">
        <title>Huge and variable diversity of episymbiotic CPR bacteria and DPANN archaea in groundwater ecosystems.</title>
        <authorList>
            <person name="He C.Y."/>
            <person name="Keren R."/>
            <person name="Whittaker M."/>
            <person name="Farag I.F."/>
            <person name="Doudna J."/>
            <person name="Cate J.H.D."/>
            <person name="Banfield J.F."/>
        </authorList>
    </citation>
    <scope>NUCLEOTIDE SEQUENCE</scope>
    <source>
        <strain evidence="3">NC_groundwater_763_Ag_S-0.2um_68_21</strain>
    </source>
</reference>
<dbReference type="CDD" id="cd20736">
    <property type="entry name" value="PoNe_Nuclease"/>
    <property type="match status" value="1"/>
</dbReference>
<dbReference type="InterPro" id="IPR011335">
    <property type="entry name" value="Restrct_endonuc-II-like"/>
</dbReference>
<evidence type="ECO:0000256" key="1">
    <source>
        <dbReference type="ARBA" id="ARBA00006738"/>
    </source>
</evidence>
<dbReference type="SUPFAM" id="SSF52980">
    <property type="entry name" value="Restriction endonuclease-like"/>
    <property type="match status" value="1"/>
</dbReference>
<dbReference type="Pfam" id="PF02021">
    <property type="entry name" value="UPF0102"/>
    <property type="match status" value="1"/>
</dbReference>
<evidence type="ECO:0000256" key="2">
    <source>
        <dbReference type="HAMAP-Rule" id="MF_00048"/>
    </source>
</evidence>
<dbReference type="AlphaFoldDB" id="A0A932ML89"/>
<protein>
    <recommendedName>
        <fullName evidence="2">UPF0102 protein HYZ11_01810</fullName>
    </recommendedName>
</protein>
<dbReference type="HAMAP" id="MF_00048">
    <property type="entry name" value="UPF0102"/>
    <property type="match status" value="1"/>
</dbReference>
<dbReference type="Proteomes" id="UP000782312">
    <property type="component" value="Unassembled WGS sequence"/>
</dbReference>
<dbReference type="EMBL" id="JACPUR010000002">
    <property type="protein sequence ID" value="MBI3126325.1"/>
    <property type="molecule type" value="Genomic_DNA"/>
</dbReference>
<comment type="similarity">
    <text evidence="1 2">Belongs to the UPF0102 family.</text>
</comment>
<dbReference type="InterPro" id="IPR011856">
    <property type="entry name" value="tRNA_endonuc-like_dom_sf"/>
</dbReference>
<comment type="caution">
    <text evidence="3">The sequence shown here is derived from an EMBL/GenBank/DDBJ whole genome shotgun (WGS) entry which is preliminary data.</text>
</comment>
<dbReference type="PANTHER" id="PTHR34039">
    <property type="entry name" value="UPF0102 PROTEIN YRAN"/>
    <property type="match status" value="1"/>
</dbReference>
<proteinExistence type="inferred from homology"/>